<dbReference type="GO" id="GO:0006508">
    <property type="term" value="P:proteolysis"/>
    <property type="evidence" value="ECO:0007669"/>
    <property type="project" value="UniProtKB-KW"/>
</dbReference>
<keyword evidence="3" id="KW-0720">Serine protease</keyword>
<evidence type="ECO:0000256" key="1">
    <source>
        <dbReference type="ARBA" id="ARBA00023157"/>
    </source>
</evidence>
<keyword evidence="4" id="KW-0472">Membrane</keyword>
<proteinExistence type="inferred from homology"/>
<accession>A0A5S6QF85</accession>
<dbReference type="Proteomes" id="UP000046395">
    <property type="component" value="Unassembled WGS sequence"/>
</dbReference>
<dbReference type="SMART" id="SM00020">
    <property type="entry name" value="Tryp_SPc"/>
    <property type="match status" value="1"/>
</dbReference>
<feature type="transmembrane region" description="Helical" evidence="4">
    <location>
        <begin position="12"/>
        <end position="33"/>
    </location>
</feature>
<reference evidence="7" key="1">
    <citation type="submission" date="2019-12" db="UniProtKB">
        <authorList>
            <consortium name="WormBaseParasite"/>
        </authorList>
    </citation>
    <scope>IDENTIFICATION</scope>
</reference>
<dbReference type="AlphaFoldDB" id="A0A5S6QF85"/>
<name>A0A5S6QF85_TRIMR</name>
<dbReference type="PROSITE" id="PS50240">
    <property type="entry name" value="TRYPSIN_DOM"/>
    <property type="match status" value="1"/>
</dbReference>
<keyword evidence="6" id="KW-1185">Reference proteome</keyword>
<keyword evidence="1" id="KW-1015">Disulfide bond</keyword>
<dbReference type="PRINTS" id="PR00722">
    <property type="entry name" value="CHYMOTRYPSIN"/>
</dbReference>
<dbReference type="InterPro" id="IPR043504">
    <property type="entry name" value="Peptidase_S1_PA_chymotrypsin"/>
</dbReference>
<keyword evidence="4" id="KW-1133">Transmembrane helix</keyword>
<feature type="domain" description="Peptidase S1" evidence="5">
    <location>
        <begin position="47"/>
        <end position="284"/>
    </location>
</feature>
<dbReference type="GO" id="GO:0004252">
    <property type="term" value="F:serine-type endopeptidase activity"/>
    <property type="evidence" value="ECO:0007669"/>
    <property type="project" value="InterPro"/>
</dbReference>
<dbReference type="InterPro" id="IPR009003">
    <property type="entry name" value="Peptidase_S1_PA"/>
</dbReference>
<dbReference type="InterPro" id="IPR001254">
    <property type="entry name" value="Trypsin_dom"/>
</dbReference>
<dbReference type="PROSITE" id="PS00134">
    <property type="entry name" value="TRYPSIN_HIS"/>
    <property type="match status" value="1"/>
</dbReference>
<dbReference type="InterPro" id="IPR033116">
    <property type="entry name" value="TRYPSIN_SER"/>
</dbReference>
<evidence type="ECO:0000313" key="7">
    <source>
        <dbReference type="WBParaSite" id="TMUE_1000005849.1"/>
    </source>
</evidence>
<comment type="similarity">
    <text evidence="2">Belongs to the peptidase S1 family. CLIP subfamily.</text>
</comment>
<dbReference type="Pfam" id="PF00089">
    <property type="entry name" value="Trypsin"/>
    <property type="match status" value="1"/>
</dbReference>
<dbReference type="CDD" id="cd00190">
    <property type="entry name" value="Tryp_SPc"/>
    <property type="match status" value="1"/>
</dbReference>
<evidence type="ECO:0000259" key="5">
    <source>
        <dbReference type="PROSITE" id="PS50240"/>
    </source>
</evidence>
<dbReference type="PANTHER" id="PTHR24256">
    <property type="entry name" value="TRYPTASE-RELATED"/>
    <property type="match status" value="1"/>
</dbReference>
<dbReference type="Gene3D" id="2.40.10.10">
    <property type="entry name" value="Trypsin-like serine proteases"/>
    <property type="match status" value="1"/>
</dbReference>
<evidence type="ECO:0000313" key="6">
    <source>
        <dbReference type="Proteomes" id="UP000046395"/>
    </source>
</evidence>
<dbReference type="InterPro" id="IPR051487">
    <property type="entry name" value="Ser/Thr_Proteases_Immune/Dev"/>
</dbReference>
<organism evidence="6 7">
    <name type="scientific">Trichuris muris</name>
    <name type="common">Mouse whipworm</name>
    <dbReference type="NCBI Taxonomy" id="70415"/>
    <lineage>
        <taxon>Eukaryota</taxon>
        <taxon>Metazoa</taxon>
        <taxon>Ecdysozoa</taxon>
        <taxon>Nematoda</taxon>
        <taxon>Enoplea</taxon>
        <taxon>Dorylaimia</taxon>
        <taxon>Trichinellida</taxon>
        <taxon>Trichuridae</taxon>
        <taxon>Trichuris</taxon>
    </lineage>
</organism>
<dbReference type="PROSITE" id="PS00135">
    <property type="entry name" value="TRYPSIN_SER"/>
    <property type="match status" value="1"/>
</dbReference>
<evidence type="ECO:0000256" key="4">
    <source>
        <dbReference type="SAM" id="Phobius"/>
    </source>
</evidence>
<keyword evidence="3" id="KW-0645">Protease</keyword>
<dbReference type="SUPFAM" id="SSF50494">
    <property type="entry name" value="Trypsin-like serine proteases"/>
    <property type="match status" value="1"/>
</dbReference>
<dbReference type="InterPro" id="IPR001314">
    <property type="entry name" value="Peptidase_S1A"/>
</dbReference>
<dbReference type="InterPro" id="IPR018114">
    <property type="entry name" value="TRYPSIN_HIS"/>
</dbReference>
<evidence type="ECO:0000256" key="2">
    <source>
        <dbReference type="ARBA" id="ARBA00024195"/>
    </source>
</evidence>
<keyword evidence="4" id="KW-0812">Transmembrane</keyword>
<keyword evidence="3" id="KW-0378">Hydrolase</keyword>
<dbReference type="STRING" id="70415.A0A5S6QF85"/>
<evidence type="ECO:0000256" key="3">
    <source>
        <dbReference type="RuleBase" id="RU363034"/>
    </source>
</evidence>
<dbReference type="WBParaSite" id="TMUE_1000005849.1">
    <property type="protein sequence ID" value="TMUE_1000005849.1"/>
    <property type="gene ID" value="WBGene00294497"/>
</dbReference>
<protein>
    <submittedName>
        <fullName evidence="7">Peptidase S1 domain-containing protein</fullName>
    </submittedName>
</protein>
<feature type="transmembrane region" description="Helical" evidence="4">
    <location>
        <begin position="60"/>
        <end position="80"/>
    </location>
</feature>
<sequence length="341" mass="37949">MWMLVDEKHQGVTMVFLITVIAHSAYCCGVPAIPPVKEPQKTASNRIVNGWEATPHSLPWMVFMLVAKGSLFVGCGGFLIENGMENQTDAVLTAAHCLHYKNMYHPPGKIHLLVGAHNVHDFKDCIKQRVRNYATSFYSAQNEDNDIAMLRLWKPVMYNDHVRPLCLPKANIASLDTSTCFAAGWGETQHKTVSSTLKMTRLLVLPDSLCSPSSRLNRVFCVVQYYKGYNTCNGDSGSPLFCEIGGRYVAVGILSLGALNCTENVASSYVRLDQYSGWIESSLRELRRAPDQMSHVSEESTLYLPKQTKMPGSFFLFGGQHTLQGSEIIALMNGYRKRPTA</sequence>